<reference evidence="1" key="1">
    <citation type="submission" date="2014-09" db="EMBL/GenBank/DDBJ databases">
        <authorList>
            <person name="Magalhaes I.L.F."/>
            <person name="Oliveira U."/>
            <person name="Santos F.R."/>
            <person name="Vidigal T.H.D.A."/>
            <person name="Brescovit A.D."/>
            <person name="Santos A.J."/>
        </authorList>
    </citation>
    <scope>NUCLEOTIDE SEQUENCE</scope>
    <source>
        <tissue evidence="1">Shoot tissue taken approximately 20 cm above the soil surface</tissue>
    </source>
</reference>
<dbReference type="AlphaFoldDB" id="A0A0A9FAT4"/>
<reference evidence="1" key="2">
    <citation type="journal article" date="2015" name="Data Brief">
        <title>Shoot transcriptome of the giant reed, Arundo donax.</title>
        <authorList>
            <person name="Barrero R.A."/>
            <person name="Guerrero F.D."/>
            <person name="Moolhuijzen P."/>
            <person name="Goolsby J.A."/>
            <person name="Tidwell J."/>
            <person name="Bellgard S.E."/>
            <person name="Bellgard M.I."/>
        </authorList>
    </citation>
    <scope>NUCLEOTIDE SEQUENCE</scope>
    <source>
        <tissue evidence="1">Shoot tissue taken approximately 20 cm above the soil surface</tissue>
    </source>
</reference>
<evidence type="ECO:0000313" key="1">
    <source>
        <dbReference type="EMBL" id="JAE10100.1"/>
    </source>
</evidence>
<dbReference type="EMBL" id="GBRH01187796">
    <property type="protein sequence ID" value="JAE10100.1"/>
    <property type="molecule type" value="Transcribed_RNA"/>
</dbReference>
<sequence>MTNFPRESIILYCKHEHVKLQFPKRKLYSTSKEFRAKISLINRPRVLIVCGTWACANKSQQKHFIPVEIRERGKDFLPEKLAHSVLQPVLSCIWTNAGICEEVNTNYL</sequence>
<organism evidence="1">
    <name type="scientific">Arundo donax</name>
    <name type="common">Giant reed</name>
    <name type="synonym">Donax arundinaceus</name>
    <dbReference type="NCBI Taxonomy" id="35708"/>
    <lineage>
        <taxon>Eukaryota</taxon>
        <taxon>Viridiplantae</taxon>
        <taxon>Streptophyta</taxon>
        <taxon>Embryophyta</taxon>
        <taxon>Tracheophyta</taxon>
        <taxon>Spermatophyta</taxon>
        <taxon>Magnoliopsida</taxon>
        <taxon>Liliopsida</taxon>
        <taxon>Poales</taxon>
        <taxon>Poaceae</taxon>
        <taxon>PACMAD clade</taxon>
        <taxon>Arundinoideae</taxon>
        <taxon>Arundineae</taxon>
        <taxon>Arundo</taxon>
    </lineage>
</organism>
<accession>A0A0A9FAT4</accession>
<protein>
    <submittedName>
        <fullName evidence="1">Uncharacterized protein</fullName>
    </submittedName>
</protein>
<proteinExistence type="predicted"/>
<name>A0A0A9FAT4_ARUDO</name>